<sequence length="58" mass="6694">MKQNPIIIACELCGKPQEKDKSRSNENWDVYDAKSVCECGGNFKMMLREDAERLRNEA</sequence>
<name>A0A8S5LRP6_9CAUD</name>
<organism evidence="1">
    <name type="scientific">Siphoviridae sp. ct7EW56</name>
    <dbReference type="NCBI Taxonomy" id="2827562"/>
    <lineage>
        <taxon>Viruses</taxon>
        <taxon>Duplodnaviria</taxon>
        <taxon>Heunggongvirae</taxon>
        <taxon>Uroviricota</taxon>
        <taxon>Caudoviricetes</taxon>
    </lineage>
</organism>
<evidence type="ECO:0000313" key="1">
    <source>
        <dbReference type="EMBL" id="DAD72692.1"/>
    </source>
</evidence>
<dbReference type="EMBL" id="BK015904">
    <property type="protein sequence ID" value="DAD72692.1"/>
    <property type="molecule type" value="Genomic_DNA"/>
</dbReference>
<reference evidence="1" key="1">
    <citation type="journal article" date="2021" name="Proc. Natl. Acad. Sci. U.S.A.">
        <title>A Catalog of Tens of Thousands of Viruses from Human Metagenomes Reveals Hidden Associations with Chronic Diseases.</title>
        <authorList>
            <person name="Tisza M.J."/>
            <person name="Buck C.B."/>
        </authorList>
    </citation>
    <scope>NUCLEOTIDE SEQUENCE</scope>
    <source>
        <strain evidence="1">Ct7EW56</strain>
    </source>
</reference>
<proteinExistence type="predicted"/>
<accession>A0A8S5LRP6</accession>
<protein>
    <submittedName>
        <fullName evidence="1">RNA polymerase I-like protein</fullName>
    </submittedName>
</protein>